<protein>
    <submittedName>
        <fullName evidence="1">Uncharacterized protein</fullName>
    </submittedName>
</protein>
<gene>
    <name evidence="1" type="ORF">QGN17_16345</name>
</gene>
<reference evidence="1" key="1">
    <citation type="submission" date="2023-04" db="EMBL/GenBank/DDBJ databases">
        <title>Sphingomonas sp. MAHUQ-71 isolated from rice field.</title>
        <authorList>
            <person name="Huq M.A."/>
        </authorList>
    </citation>
    <scope>NUCLEOTIDE SEQUENCE</scope>
    <source>
        <strain evidence="1">MAHUQ-71</strain>
    </source>
</reference>
<sequence length="98" mass="11375">MALTQQEEQRLEKAGLITYFNNNRAVFEASAKELLDYLKGNFPAGAIVRHDDVAKSLVGVVEVNKNLQTFLSQKKLKQQYWPKYFTNLILERVWDDIN</sequence>
<name>A0ABT6N5B8_9SPHN</name>
<evidence type="ECO:0000313" key="1">
    <source>
        <dbReference type="EMBL" id="MDH7640307.1"/>
    </source>
</evidence>
<dbReference type="Proteomes" id="UP001160625">
    <property type="component" value="Unassembled WGS sequence"/>
</dbReference>
<keyword evidence="2" id="KW-1185">Reference proteome</keyword>
<dbReference type="RefSeq" id="WP_281045658.1">
    <property type="nucleotide sequence ID" value="NZ_JARYGZ010000002.1"/>
</dbReference>
<evidence type="ECO:0000313" key="2">
    <source>
        <dbReference type="Proteomes" id="UP001160625"/>
    </source>
</evidence>
<dbReference type="EMBL" id="JARYGZ010000002">
    <property type="protein sequence ID" value="MDH7640307.1"/>
    <property type="molecule type" value="Genomic_DNA"/>
</dbReference>
<accession>A0ABT6N5B8</accession>
<proteinExistence type="predicted"/>
<comment type="caution">
    <text evidence="1">The sequence shown here is derived from an EMBL/GenBank/DDBJ whole genome shotgun (WGS) entry which is preliminary data.</text>
</comment>
<organism evidence="1 2">
    <name type="scientific">Sphingomonas oryzagri</name>
    <dbReference type="NCBI Taxonomy" id="3042314"/>
    <lineage>
        <taxon>Bacteria</taxon>
        <taxon>Pseudomonadati</taxon>
        <taxon>Pseudomonadota</taxon>
        <taxon>Alphaproteobacteria</taxon>
        <taxon>Sphingomonadales</taxon>
        <taxon>Sphingomonadaceae</taxon>
        <taxon>Sphingomonas</taxon>
    </lineage>
</organism>